<evidence type="ECO:0000313" key="3">
    <source>
        <dbReference type="Proteomes" id="UP000823618"/>
    </source>
</evidence>
<dbReference type="Pfam" id="PF03644">
    <property type="entry name" value="Glyco_hydro_85"/>
    <property type="match status" value="1"/>
</dbReference>
<dbReference type="InterPro" id="IPR032979">
    <property type="entry name" value="ENGase"/>
</dbReference>
<feature type="domain" description="Cytosolic endo-beta-N-acetylglucosaminidase TIM barrel" evidence="1">
    <location>
        <begin position="116"/>
        <end position="219"/>
    </location>
</feature>
<dbReference type="GO" id="GO:0033925">
    <property type="term" value="F:mannosyl-glycoprotein endo-beta-N-acetylglucosaminidase activity"/>
    <property type="evidence" value="ECO:0007669"/>
    <property type="project" value="InterPro"/>
</dbReference>
<feature type="non-terminal residue" evidence="2">
    <location>
        <position position="225"/>
    </location>
</feature>
<dbReference type="PANTHER" id="PTHR13246">
    <property type="entry name" value="ENDO BETA N-ACETYLGLUCOSAMINIDASE"/>
    <property type="match status" value="1"/>
</dbReference>
<evidence type="ECO:0000313" key="2">
    <source>
        <dbReference type="EMBL" id="MBO8463027.1"/>
    </source>
</evidence>
<gene>
    <name evidence="2" type="ORF">IAC13_03750</name>
</gene>
<dbReference type="GO" id="GO:0005829">
    <property type="term" value="C:cytosol"/>
    <property type="evidence" value="ECO:0007669"/>
    <property type="project" value="UniProtKB-SubCell"/>
</dbReference>
<dbReference type="Proteomes" id="UP000823618">
    <property type="component" value="Unassembled WGS sequence"/>
</dbReference>
<sequence length="225" mass="25016">MTAMALGVGSSTFGMPHYVLGEIPKNSVTYTITDENKKETLSMSNQPMSSCWFPEDLLQWDPKTDNDLQYNISRIPLAKRAGKEVMKPVNNTQNMDTKVMAISIMNASTSGNAPRGLNKVESNTFSYWQYVDQLVYWGGSSGEGIIVPPTPDVTDSAHKNGVKVLGTIFFPQNAHGGKIEWLDTFLQKENGEFPIADKLIEVARTYGFDGWFMNQETEKSGDKTL</sequence>
<organism evidence="2 3">
    <name type="scientific">Candidatus Scybalomonas excrementavium</name>
    <dbReference type="NCBI Taxonomy" id="2840943"/>
    <lineage>
        <taxon>Bacteria</taxon>
        <taxon>Bacillati</taxon>
        <taxon>Bacillota</taxon>
        <taxon>Clostridia</taxon>
        <taxon>Lachnospirales</taxon>
        <taxon>Lachnospiraceae</taxon>
        <taxon>Lachnospiraceae incertae sedis</taxon>
        <taxon>Candidatus Scybalomonas</taxon>
    </lineage>
</organism>
<dbReference type="EMBL" id="JADIML010000104">
    <property type="protein sequence ID" value="MBO8463027.1"/>
    <property type="molecule type" value="Genomic_DNA"/>
</dbReference>
<dbReference type="Gene3D" id="3.20.20.80">
    <property type="entry name" value="Glycosidases"/>
    <property type="match status" value="1"/>
</dbReference>
<reference evidence="2" key="1">
    <citation type="submission" date="2020-10" db="EMBL/GenBank/DDBJ databases">
        <authorList>
            <person name="Gilroy R."/>
        </authorList>
    </citation>
    <scope>NUCLEOTIDE SEQUENCE</scope>
    <source>
        <strain evidence="2">E3-2379</strain>
    </source>
</reference>
<proteinExistence type="predicted"/>
<protein>
    <submittedName>
        <fullName evidence="2">Endo-beta-N-acetylglucosaminidase</fullName>
    </submittedName>
</protein>
<comment type="caution">
    <text evidence="2">The sequence shown here is derived from an EMBL/GenBank/DDBJ whole genome shotgun (WGS) entry which is preliminary data.</text>
</comment>
<evidence type="ECO:0000259" key="1">
    <source>
        <dbReference type="Pfam" id="PF03644"/>
    </source>
</evidence>
<accession>A0A9D9HZI5</accession>
<dbReference type="InterPro" id="IPR005201">
    <property type="entry name" value="TIM_ENGase"/>
</dbReference>
<dbReference type="AlphaFoldDB" id="A0A9D9HZI5"/>
<name>A0A9D9HZI5_9FIRM</name>
<dbReference type="PANTHER" id="PTHR13246:SF1">
    <property type="entry name" value="CYTOSOLIC ENDO-BETA-N-ACETYLGLUCOSAMINIDASE"/>
    <property type="match status" value="1"/>
</dbReference>
<reference evidence="2" key="2">
    <citation type="journal article" date="2021" name="PeerJ">
        <title>Extensive microbial diversity within the chicken gut microbiome revealed by metagenomics and culture.</title>
        <authorList>
            <person name="Gilroy R."/>
            <person name="Ravi A."/>
            <person name="Getino M."/>
            <person name="Pursley I."/>
            <person name="Horton D.L."/>
            <person name="Alikhan N.F."/>
            <person name="Baker D."/>
            <person name="Gharbi K."/>
            <person name="Hall N."/>
            <person name="Watson M."/>
            <person name="Adriaenssens E.M."/>
            <person name="Foster-Nyarko E."/>
            <person name="Jarju S."/>
            <person name="Secka A."/>
            <person name="Antonio M."/>
            <person name="Oren A."/>
            <person name="Chaudhuri R.R."/>
            <person name="La Ragione R."/>
            <person name="Hildebrand F."/>
            <person name="Pallen M.J."/>
        </authorList>
    </citation>
    <scope>NUCLEOTIDE SEQUENCE</scope>
    <source>
        <strain evidence="2">E3-2379</strain>
    </source>
</reference>